<evidence type="ECO:0000256" key="4">
    <source>
        <dbReference type="ARBA" id="ARBA00022553"/>
    </source>
</evidence>
<feature type="transmembrane region" description="Helical" evidence="8">
    <location>
        <begin position="139"/>
        <end position="157"/>
    </location>
</feature>
<keyword evidence="6 11" id="KW-0418">Kinase</keyword>
<keyword evidence="8" id="KW-0812">Transmembrane</keyword>
<dbReference type="Pfam" id="PF02518">
    <property type="entry name" value="HATPase_c"/>
    <property type="match status" value="1"/>
</dbReference>
<dbReference type="Pfam" id="PF00512">
    <property type="entry name" value="HisKA"/>
    <property type="match status" value="1"/>
</dbReference>
<evidence type="ECO:0000259" key="9">
    <source>
        <dbReference type="PROSITE" id="PS50109"/>
    </source>
</evidence>
<dbReference type="Pfam" id="PF00672">
    <property type="entry name" value="HAMP"/>
    <property type="match status" value="1"/>
</dbReference>
<dbReference type="Proteomes" id="UP001519342">
    <property type="component" value="Unassembled WGS sequence"/>
</dbReference>
<dbReference type="PANTHER" id="PTHR45453">
    <property type="entry name" value="PHOSPHATE REGULON SENSOR PROTEIN PHOR"/>
    <property type="match status" value="1"/>
</dbReference>
<evidence type="ECO:0000259" key="10">
    <source>
        <dbReference type="PROSITE" id="PS50885"/>
    </source>
</evidence>
<dbReference type="InterPro" id="IPR036097">
    <property type="entry name" value="HisK_dim/P_sf"/>
</dbReference>
<keyword evidence="12" id="KW-1185">Reference proteome</keyword>
<dbReference type="SUPFAM" id="SSF55874">
    <property type="entry name" value="ATPase domain of HSP90 chaperone/DNA topoisomerase II/histidine kinase"/>
    <property type="match status" value="1"/>
</dbReference>
<dbReference type="PRINTS" id="PR00344">
    <property type="entry name" value="BCTRLSENSOR"/>
</dbReference>
<keyword evidence="4" id="KW-0597">Phosphoprotein</keyword>
<dbReference type="InterPro" id="IPR004358">
    <property type="entry name" value="Sig_transdc_His_kin-like_C"/>
</dbReference>
<evidence type="ECO:0000256" key="8">
    <source>
        <dbReference type="SAM" id="Phobius"/>
    </source>
</evidence>
<dbReference type="InterPro" id="IPR003660">
    <property type="entry name" value="HAMP_dom"/>
</dbReference>
<dbReference type="SMART" id="SM00388">
    <property type="entry name" value="HisKA"/>
    <property type="match status" value="1"/>
</dbReference>
<dbReference type="CDD" id="cd00075">
    <property type="entry name" value="HATPase"/>
    <property type="match status" value="1"/>
</dbReference>
<dbReference type="EMBL" id="JAGGKS010000003">
    <property type="protein sequence ID" value="MBP1925340.1"/>
    <property type="molecule type" value="Genomic_DNA"/>
</dbReference>
<feature type="transmembrane region" description="Helical" evidence="8">
    <location>
        <begin position="6"/>
        <end position="26"/>
    </location>
</feature>
<dbReference type="PROSITE" id="PS50109">
    <property type="entry name" value="HIS_KIN"/>
    <property type="match status" value="1"/>
</dbReference>
<evidence type="ECO:0000256" key="2">
    <source>
        <dbReference type="ARBA" id="ARBA00004370"/>
    </source>
</evidence>
<dbReference type="CDD" id="cd00082">
    <property type="entry name" value="HisKA"/>
    <property type="match status" value="1"/>
</dbReference>
<evidence type="ECO:0000256" key="1">
    <source>
        <dbReference type="ARBA" id="ARBA00000085"/>
    </source>
</evidence>
<feature type="domain" description="Histidine kinase" evidence="9">
    <location>
        <begin position="251"/>
        <end position="460"/>
    </location>
</feature>
<dbReference type="InterPro" id="IPR003594">
    <property type="entry name" value="HATPase_dom"/>
</dbReference>
<name>A0ABS4GCC8_9FIRM</name>
<dbReference type="InterPro" id="IPR005467">
    <property type="entry name" value="His_kinase_dom"/>
</dbReference>
<dbReference type="InterPro" id="IPR036890">
    <property type="entry name" value="HATPase_C_sf"/>
</dbReference>
<dbReference type="SMART" id="SM00387">
    <property type="entry name" value="HATPase_c"/>
    <property type="match status" value="1"/>
</dbReference>
<sequence length="460" mass="51956">MKFGLKIKLIFSYVLISLILVGSLFFTTKYMFNTQFENYVKTNLDKSSIQIVNQVISAYDNKGNPPNDLMLKNIGEAALAKGFILSINNKNGEMIWCMNWVEQQLCSRMLIDIEQNMNNIYLDFNGEYMEKSYDINKSGVFYGTITLGYYGPFYFNSDDVVFLNMFNQIFSFGAILAFLLAIILGIFMASRIGRPIKEVIKQAVKIEGGDYNSLIKLKSNTKEVDKLIHSINSLASTLNHQHVIRKRLAQNYAHELRTPLASLQSNLEAMIDGIWEPNKERLESCNEEILRLTRMLTGIDKIAEIEDSNIELNKSTFNLLELTDRIVLNFESYYKEKNITINVEGDSCNLYADKDKIGQVLINLLSNAIKYTQVNGIISVSIRCHENAIEFSVLDNGIGINKEDLPNIFEHLYRTDKSRASATGGSGMGLAVVKAIVEAHQGKITVESEIGCKFTVVLPN</sequence>
<dbReference type="Gene3D" id="3.30.565.10">
    <property type="entry name" value="Histidine kinase-like ATPase, C-terminal domain"/>
    <property type="match status" value="1"/>
</dbReference>
<keyword evidence="8" id="KW-0472">Membrane</keyword>
<evidence type="ECO:0000313" key="12">
    <source>
        <dbReference type="Proteomes" id="UP001519342"/>
    </source>
</evidence>
<dbReference type="PANTHER" id="PTHR45453:SF1">
    <property type="entry name" value="PHOSPHATE REGULON SENSOR PROTEIN PHOR"/>
    <property type="match status" value="1"/>
</dbReference>
<keyword evidence="7" id="KW-0902">Two-component regulatory system</keyword>
<evidence type="ECO:0000256" key="3">
    <source>
        <dbReference type="ARBA" id="ARBA00012438"/>
    </source>
</evidence>
<gene>
    <name evidence="11" type="ORF">J2Z76_001199</name>
</gene>
<dbReference type="InterPro" id="IPR050351">
    <property type="entry name" value="BphY/WalK/GraS-like"/>
</dbReference>
<evidence type="ECO:0000256" key="6">
    <source>
        <dbReference type="ARBA" id="ARBA00022777"/>
    </source>
</evidence>
<comment type="subcellular location">
    <subcellularLocation>
        <location evidence="2">Membrane</location>
    </subcellularLocation>
</comment>
<evidence type="ECO:0000256" key="7">
    <source>
        <dbReference type="ARBA" id="ARBA00023012"/>
    </source>
</evidence>
<dbReference type="Gene3D" id="6.10.340.10">
    <property type="match status" value="1"/>
</dbReference>
<comment type="catalytic activity">
    <reaction evidence="1">
        <text>ATP + protein L-histidine = ADP + protein N-phospho-L-histidine.</text>
        <dbReference type="EC" id="2.7.13.3"/>
    </reaction>
</comment>
<keyword evidence="5" id="KW-0808">Transferase</keyword>
<organism evidence="11 12">
    <name type="scientific">Sedimentibacter acidaminivorans</name>
    <dbReference type="NCBI Taxonomy" id="913099"/>
    <lineage>
        <taxon>Bacteria</taxon>
        <taxon>Bacillati</taxon>
        <taxon>Bacillota</taxon>
        <taxon>Tissierellia</taxon>
        <taxon>Sedimentibacter</taxon>
    </lineage>
</organism>
<comment type="caution">
    <text evidence="11">The sequence shown here is derived from an EMBL/GenBank/DDBJ whole genome shotgun (WGS) entry which is preliminary data.</text>
</comment>
<protein>
    <recommendedName>
        <fullName evidence="3">histidine kinase</fullName>
        <ecNumber evidence="3">2.7.13.3</ecNumber>
    </recommendedName>
</protein>
<dbReference type="InterPro" id="IPR003661">
    <property type="entry name" value="HisK_dim/P_dom"/>
</dbReference>
<dbReference type="SUPFAM" id="SSF158472">
    <property type="entry name" value="HAMP domain-like"/>
    <property type="match status" value="1"/>
</dbReference>
<accession>A0ABS4GCC8</accession>
<reference evidence="11 12" key="1">
    <citation type="submission" date="2021-03" db="EMBL/GenBank/DDBJ databases">
        <title>Genomic Encyclopedia of Type Strains, Phase IV (KMG-IV): sequencing the most valuable type-strain genomes for metagenomic binning, comparative biology and taxonomic classification.</title>
        <authorList>
            <person name="Goeker M."/>
        </authorList>
    </citation>
    <scope>NUCLEOTIDE SEQUENCE [LARGE SCALE GENOMIC DNA]</scope>
    <source>
        <strain evidence="11 12">DSM 24004</strain>
    </source>
</reference>
<proteinExistence type="predicted"/>
<dbReference type="EC" id="2.7.13.3" evidence="3"/>
<dbReference type="SUPFAM" id="SSF47384">
    <property type="entry name" value="Homodimeric domain of signal transducing histidine kinase"/>
    <property type="match status" value="1"/>
</dbReference>
<dbReference type="PROSITE" id="PS50885">
    <property type="entry name" value="HAMP"/>
    <property type="match status" value="1"/>
</dbReference>
<dbReference type="RefSeq" id="WP_209511092.1">
    <property type="nucleotide sequence ID" value="NZ_JAGGKS010000003.1"/>
</dbReference>
<dbReference type="CDD" id="cd06225">
    <property type="entry name" value="HAMP"/>
    <property type="match status" value="1"/>
</dbReference>
<evidence type="ECO:0000256" key="5">
    <source>
        <dbReference type="ARBA" id="ARBA00022679"/>
    </source>
</evidence>
<dbReference type="GO" id="GO:0016301">
    <property type="term" value="F:kinase activity"/>
    <property type="evidence" value="ECO:0007669"/>
    <property type="project" value="UniProtKB-KW"/>
</dbReference>
<feature type="domain" description="HAMP" evidence="10">
    <location>
        <begin position="190"/>
        <end position="243"/>
    </location>
</feature>
<keyword evidence="8" id="KW-1133">Transmembrane helix</keyword>
<dbReference type="Gene3D" id="1.10.287.130">
    <property type="match status" value="1"/>
</dbReference>
<feature type="transmembrane region" description="Helical" evidence="8">
    <location>
        <begin position="169"/>
        <end position="189"/>
    </location>
</feature>
<evidence type="ECO:0000313" key="11">
    <source>
        <dbReference type="EMBL" id="MBP1925340.1"/>
    </source>
</evidence>